<dbReference type="AlphaFoldDB" id="S9S4H5"/>
<evidence type="ECO:0000313" key="1">
    <source>
        <dbReference type="EMBL" id="EPY00862.1"/>
    </source>
</evidence>
<sequence length="83" mass="8664">MIIVTDQERQVTIALTIAVVKVAEEMATEDGLGVALNGVLSAYANLITRNGLQGDGARALRQLANLLEQEGSALLTTTALGRA</sequence>
<dbReference type="EMBL" id="AQPH01000064">
    <property type="protein sequence ID" value="EPY00862.1"/>
    <property type="molecule type" value="Genomic_DNA"/>
</dbReference>
<organism evidence="1 2">
    <name type="scientific">Magnetospirillum fulvum MGU-K5</name>
    <dbReference type="NCBI Taxonomy" id="1316936"/>
    <lineage>
        <taxon>Bacteria</taxon>
        <taxon>Pseudomonadati</taxon>
        <taxon>Pseudomonadota</taxon>
        <taxon>Alphaproteobacteria</taxon>
        <taxon>Rhodospirillales</taxon>
        <taxon>Rhodospirillaceae</taxon>
        <taxon>Magnetospirillum</taxon>
    </lineage>
</organism>
<proteinExistence type="predicted"/>
<gene>
    <name evidence="1" type="ORF">K678_13880</name>
</gene>
<comment type="caution">
    <text evidence="1">The sequence shown here is derived from an EMBL/GenBank/DDBJ whole genome shotgun (WGS) entry which is preliminary data.</text>
</comment>
<reference evidence="1 2" key="1">
    <citation type="submission" date="2013-04" db="EMBL/GenBank/DDBJ databases">
        <authorList>
            <person name="Kuznetsov B."/>
            <person name="Ivanovsky R."/>
        </authorList>
    </citation>
    <scope>NUCLEOTIDE SEQUENCE [LARGE SCALE GENOMIC DNA]</scope>
    <source>
        <strain evidence="1 2">MGU-K5</strain>
    </source>
</reference>
<dbReference type="STRING" id="1316936.K678_13880"/>
<accession>S9S4H5</accession>
<dbReference type="RefSeq" id="WP_021133065.1">
    <property type="nucleotide sequence ID" value="NZ_AQPH01000064.1"/>
</dbReference>
<name>S9S4H5_MAGFU</name>
<dbReference type="Proteomes" id="UP000015350">
    <property type="component" value="Unassembled WGS sequence"/>
</dbReference>
<protein>
    <submittedName>
        <fullName evidence="1">Uncharacterized protein</fullName>
    </submittedName>
</protein>
<evidence type="ECO:0000313" key="2">
    <source>
        <dbReference type="Proteomes" id="UP000015350"/>
    </source>
</evidence>